<dbReference type="EMBL" id="JAKROA010000005">
    <property type="protein sequence ID" value="KAL5106600.1"/>
    <property type="molecule type" value="Genomic_DNA"/>
</dbReference>
<keyword evidence="2" id="KW-1185">Reference proteome</keyword>
<organism evidence="1 2">
    <name type="scientific">Taenia crassiceps</name>
    <dbReference type="NCBI Taxonomy" id="6207"/>
    <lineage>
        <taxon>Eukaryota</taxon>
        <taxon>Metazoa</taxon>
        <taxon>Spiralia</taxon>
        <taxon>Lophotrochozoa</taxon>
        <taxon>Platyhelminthes</taxon>
        <taxon>Cestoda</taxon>
        <taxon>Eucestoda</taxon>
        <taxon>Cyclophyllidea</taxon>
        <taxon>Taeniidae</taxon>
        <taxon>Taenia</taxon>
    </lineage>
</organism>
<name>A0ABR4QAX9_9CEST</name>
<sequence length="194" mass="21634">MRSCNVWLQGLACTASHWLASQRLPPVDVCCAVCCIGAHRWRCRTHDAEEAEFGVNKMLCRTTGVAFEVMPPPNLAPVERLTFSQSVSDLQQSGGASTSWSMESVEAGDEGVRTPVGFRGEELEGASRSPWQWVLTRNLHLHACTVQVTRELRSADDAQRRSLVKRLAQQQQQQVDGDFIVQSYLWRGDCQLSS</sequence>
<protein>
    <submittedName>
        <fullName evidence="1">Uncharacterized protein</fullName>
    </submittedName>
</protein>
<evidence type="ECO:0000313" key="1">
    <source>
        <dbReference type="EMBL" id="KAL5106600.1"/>
    </source>
</evidence>
<evidence type="ECO:0000313" key="2">
    <source>
        <dbReference type="Proteomes" id="UP001651158"/>
    </source>
</evidence>
<dbReference type="Proteomes" id="UP001651158">
    <property type="component" value="Unassembled WGS sequence"/>
</dbReference>
<reference evidence="1 2" key="1">
    <citation type="journal article" date="2022" name="Front. Cell. Infect. Microbiol.">
        <title>The Genomes of Two Strains of Taenia crassiceps the Animal Model for the Study of Human Cysticercosis.</title>
        <authorList>
            <person name="Bobes R.J."/>
            <person name="Estrada K."/>
            <person name="Rios-Valencia D.G."/>
            <person name="Calderon-Gallegos A."/>
            <person name="de la Torre P."/>
            <person name="Carrero J.C."/>
            <person name="Sanchez-Flores A."/>
            <person name="Laclette J.P."/>
        </authorList>
    </citation>
    <scope>NUCLEOTIDE SEQUENCE [LARGE SCALE GENOMIC DNA]</scope>
    <source>
        <strain evidence="1">WFUcys</strain>
    </source>
</reference>
<gene>
    <name evidence="1" type="ORF">TcWFU_001620</name>
</gene>
<comment type="caution">
    <text evidence="1">The sequence shown here is derived from an EMBL/GenBank/DDBJ whole genome shotgun (WGS) entry which is preliminary data.</text>
</comment>
<accession>A0ABR4QAX9</accession>
<proteinExistence type="predicted"/>